<evidence type="ECO:0000313" key="5">
    <source>
        <dbReference type="Proteomes" id="UP000001219"/>
    </source>
</evidence>
<keyword evidence="1" id="KW-0812">Transmembrane</keyword>
<dbReference type="EMBL" id="CP001802">
    <property type="protein sequence ID" value="ACY23123.1"/>
    <property type="molecule type" value="Genomic_DNA"/>
</dbReference>
<dbReference type="Pfam" id="PF11887">
    <property type="entry name" value="Mce4_CUP1"/>
    <property type="match status" value="1"/>
</dbReference>
<feature type="domain" description="Mce/MlaD" evidence="2">
    <location>
        <begin position="42"/>
        <end position="117"/>
    </location>
</feature>
<dbReference type="InterPro" id="IPR003399">
    <property type="entry name" value="Mce/MlaD"/>
</dbReference>
<dbReference type="InterPro" id="IPR005693">
    <property type="entry name" value="Mce"/>
</dbReference>
<dbReference type="NCBIfam" id="TIGR00996">
    <property type="entry name" value="Mtu_fam_mce"/>
    <property type="match status" value="1"/>
</dbReference>
<dbReference type="InterPro" id="IPR052336">
    <property type="entry name" value="MlaD_Phospholipid_Transporter"/>
</dbReference>
<dbReference type="PANTHER" id="PTHR33371">
    <property type="entry name" value="INTERMEMBRANE PHOSPHOLIPID TRANSPORT SYSTEM BINDING PROTEIN MLAD-RELATED"/>
    <property type="match status" value="1"/>
</dbReference>
<keyword evidence="1" id="KW-0472">Membrane</keyword>
<gene>
    <name evidence="4" type="ordered locus">Gbro_3949</name>
</gene>
<reference evidence="5" key="1">
    <citation type="submission" date="2009-10" db="EMBL/GenBank/DDBJ databases">
        <title>The complete chromosome of Gordonia bronchialis DSM 43247.</title>
        <authorList>
            <consortium name="US DOE Joint Genome Institute (JGI-PGF)"/>
            <person name="Lucas S."/>
            <person name="Copeland A."/>
            <person name="Lapidus A."/>
            <person name="Glavina del Rio T."/>
            <person name="Dalin E."/>
            <person name="Tice H."/>
            <person name="Bruce D."/>
            <person name="Goodwin L."/>
            <person name="Pitluck S."/>
            <person name="Kyrpides N."/>
            <person name="Mavromatis K."/>
            <person name="Ivanova N."/>
            <person name="Ovchinnikova G."/>
            <person name="Saunders E."/>
            <person name="Brettin T."/>
            <person name="Detter J.C."/>
            <person name="Han C."/>
            <person name="Larimer F."/>
            <person name="Land M."/>
            <person name="Hauser L."/>
            <person name="Markowitz V."/>
            <person name="Cheng J.-F."/>
            <person name="Hugenholtz P."/>
            <person name="Woyke T."/>
            <person name="Wu D."/>
            <person name="Jando M."/>
            <person name="Schneider S."/>
            <person name="Goeker M."/>
            <person name="Klenk H.-P."/>
            <person name="Eisen J.A."/>
        </authorList>
    </citation>
    <scope>NUCLEOTIDE SEQUENCE [LARGE SCALE GENOMIC DNA]</scope>
    <source>
        <strain evidence="5">ATCC 25592 / DSM 43247 / BCRC 13721 / JCM 3198 / KCTC 3076 / NBRC 16047 / NCTC 10667</strain>
    </source>
</reference>
<feature type="transmembrane region" description="Helical" evidence="1">
    <location>
        <begin position="12"/>
        <end position="33"/>
    </location>
</feature>
<reference evidence="4 5" key="2">
    <citation type="journal article" date="2010" name="Stand. Genomic Sci.">
        <title>Complete genome sequence of Gordonia bronchialis type strain (3410).</title>
        <authorList>
            <person name="Ivanova N."/>
            <person name="Sikorski J."/>
            <person name="Jando M."/>
            <person name="Lapidus A."/>
            <person name="Nolan M."/>
            <person name="Lucas S."/>
            <person name="Del Rio T.G."/>
            <person name="Tice H."/>
            <person name="Copeland A."/>
            <person name="Cheng J.F."/>
            <person name="Chen F."/>
            <person name="Bruce D."/>
            <person name="Goodwin L."/>
            <person name="Pitluck S."/>
            <person name="Mavromatis K."/>
            <person name="Ovchinnikova G."/>
            <person name="Pati A."/>
            <person name="Chen A."/>
            <person name="Palaniappan K."/>
            <person name="Land M."/>
            <person name="Hauser L."/>
            <person name="Chang Y.J."/>
            <person name="Jeffries C.D."/>
            <person name="Chain P."/>
            <person name="Saunders E."/>
            <person name="Han C."/>
            <person name="Detter J.C."/>
            <person name="Brettin T."/>
            <person name="Rohde M."/>
            <person name="Goker M."/>
            <person name="Bristow J."/>
            <person name="Eisen J.A."/>
            <person name="Markowitz V."/>
            <person name="Hugenholtz P."/>
            <person name="Klenk H.P."/>
            <person name="Kyrpides N.C."/>
        </authorList>
    </citation>
    <scope>NUCLEOTIDE SEQUENCE [LARGE SCALE GENOMIC DNA]</scope>
    <source>
        <strain evidence="5">ATCC 25592 / DSM 43247 / BCRC 13721 / JCM 3198 / KCTC 3076 / NBRC 16047 / NCTC 10667</strain>
    </source>
</reference>
<dbReference type="Pfam" id="PF02470">
    <property type="entry name" value="MlaD"/>
    <property type="match status" value="1"/>
</dbReference>
<feature type="domain" description="Mammalian cell entry C-terminal" evidence="3">
    <location>
        <begin position="124"/>
        <end position="318"/>
    </location>
</feature>
<evidence type="ECO:0000313" key="4">
    <source>
        <dbReference type="EMBL" id="ACY23123.1"/>
    </source>
</evidence>
<dbReference type="HOGENOM" id="CLU_026704_1_0_11"/>
<evidence type="ECO:0000259" key="3">
    <source>
        <dbReference type="Pfam" id="PF11887"/>
    </source>
</evidence>
<dbReference type="OrthoDB" id="338143at2"/>
<dbReference type="GO" id="GO:0005576">
    <property type="term" value="C:extracellular region"/>
    <property type="evidence" value="ECO:0007669"/>
    <property type="project" value="TreeGrafter"/>
</dbReference>
<dbReference type="Proteomes" id="UP000001219">
    <property type="component" value="Chromosome"/>
</dbReference>
<dbReference type="eggNOG" id="COG1463">
    <property type="taxonomic scope" value="Bacteria"/>
</dbReference>
<dbReference type="AlphaFoldDB" id="D0L3X0"/>
<keyword evidence="1" id="KW-1133">Transmembrane helix</keyword>
<dbReference type="RefSeq" id="WP_012835626.1">
    <property type="nucleotide sequence ID" value="NC_013441.1"/>
</dbReference>
<sequence>MDNRARAFRATLIKLGAFTVVMLLVFAALVVVFSRYRSGSSNDYTAVFTSASAMKSGSKVKIAGVEVGSVDGVSLNRDNEAEVDFTVDRKYPLPKSVRALIRYENLTGDRYLELERGTGDVSDTLSDGGRIPIAQTEPALDLDKLVGGFKPLFRTLNADEANDLTASLIKVFQGDGQTAALTELLSNTAQFTNAIADRDQLIGQVIDNLNATLGTIDGDRAGLDSSVNLLQQLVSGLAEQRGTIGSAITQTSRVTNGLADLLSTTRSDLKQTISATGTTSQNLLNAEPYIRQLISRLPNDYLKLSNLGSYGGWLQLYFCRIRLLLPGPGGQQVFFTSNDVMGKTTRAGGRCAS</sequence>
<dbReference type="KEGG" id="gbr:Gbro_3949"/>
<evidence type="ECO:0000256" key="1">
    <source>
        <dbReference type="SAM" id="Phobius"/>
    </source>
</evidence>
<evidence type="ECO:0000259" key="2">
    <source>
        <dbReference type="Pfam" id="PF02470"/>
    </source>
</evidence>
<dbReference type="GO" id="GO:0051701">
    <property type="term" value="P:biological process involved in interaction with host"/>
    <property type="evidence" value="ECO:0007669"/>
    <property type="project" value="TreeGrafter"/>
</dbReference>
<organism evidence="4 5">
    <name type="scientific">Gordonia bronchialis (strain ATCC 25592 / DSM 43247 / BCRC 13721 / JCM 3198 / KCTC 3076 / NBRC 16047 / NCTC 10667)</name>
    <name type="common">Rhodococcus bronchialis</name>
    <dbReference type="NCBI Taxonomy" id="526226"/>
    <lineage>
        <taxon>Bacteria</taxon>
        <taxon>Bacillati</taxon>
        <taxon>Actinomycetota</taxon>
        <taxon>Actinomycetes</taxon>
        <taxon>Mycobacteriales</taxon>
        <taxon>Gordoniaceae</taxon>
        <taxon>Gordonia</taxon>
    </lineage>
</organism>
<name>D0L3X0_GORB4</name>
<keyword evidence="5" id="KW-1185">Reference proteome</keyword>
<protein>
    <submittedName>
        <fullName evidence="4">Virulence factor Mce family protein</fullName>
    </submittedName>
</protein>
<proteinExistence type="predicted"/>
<dbReference type="STRING" id="526226.Gbro_3949"/>
<accession>D0L3X0</accession>
<dbReference type="PANTHER" id="PTHR33371:SF17">
    <property type="entry name" value="MCE-FAMILY PROTEIN MCE1B"/>
    <property type="match status" value="1"/>
</dbReference>
<dbReference type="InterPro" id="IPR024516">
    <property type="entry name" value="Mce_C"/>
</dbReference>